<dbReference type="PANTHER" id="PTHR35800">
    <property type="entry name" value="PROTEIN JAG"/>
    <property type="match status" value="1"/>
</dbReference>
<dbReference type="CDD" id="cd02644">
    <property type="entry name" value="R3H_jag"/>
    <property type="match status" value="1"/>
</dbReference>
<dbReference type="EMBL" id="BMQL01000002">
    <property type="protein sequence ID" value="GGQ96888.1"/>
    <property type="molecule type" value="Genomic_DNA"/>
</dbReference>
<dbReference type="InterPro" id="IPR015946">
    <property type="entry name" value="KH_dom-like_a/b"/>
</dbReference>
<feature type="compositionally biased region" description="Polar residues" evidence="1">
    <location>
        <begin position="211"/>
        <end position="228"/>
    </location>
</feature>
<evidence type="ECO:0000313" key="4">
    <source>
        <dbReference type="Proteomes" id="UP000603865"/>
    </source>
</evidence>
<dbReference type="InterPro" id="IPR038008">
    <property type="entry name" value="Jag_KH"/>
</dbReference>
<dbReference type="SUPFAM" id="SSF82708">
    <property type="entry name" value="R3H domain"/>
    <property type="match status" value="1"/>
</dbReference>
<dbReference type="Proteomes" id="UP000603865">
    <property type="component" value="Unassembled WGS sequence"/>
</dbReference>
<dbReference type="GO" id="GO:0003723">
    <property type="term" value="F:RNA binding"/>
    <property type="evidence" value="ECO:0007669"/>
    <property type="project" value="InterPro"/>
</dbReference>
<accession>A0A918F322</accession>
<feature type="domain" description="R3H" evidence="2">
    <location>
        <begin position="142"/>
        <end position="208"/>
    </location>
</feature>
<evidence type="ECO:0000256" key="1">
    <source>
        <dbReference type="SAM" id="MobiDB-lite"/>
    </source>
</evidence>
<sequence length="228" mass="24868">MLSVCQTLRGKLRYMDNPKNLDDYLAGLGISEADESAPPAPPEPLSEATGTALHELPTALDARETLTQFLQGLLSRIDPELSVTVNAADNALEAEIQGERAAKMAGRDGRILGAIEVLAYAALSRQGYNDIRVRIDAGGFRRRYNENLSRMAERLAVQVAKTGESHEMQPMPPADRRVIHLALQEHALVQTESVGEGHNRRLIIRPRPHDSSPSGSDETGQPTSQDDS</sequence>
<dbReference type="Gene3D" id="3.30.1370.50">
    <property type="entry name" value="R3H-like domain"/>
    <property type="match status" value="1"/>
</dbReference>
<keyword evidence="4" id="KW-1185">Reference proteome</keyword>
<comment type="caution">
    <text evidence="3">The sequence shown here is derived from an EMBL/GenBank/DDBJ whole genome shotgun (WGS) entry which is preliminary data.</text>
</comment>
<dbReference type="PROSITE" id="PS51061">
    <property type="entry name" value="R3H"/>
    <property type="match status" value="1"/>
</dbReference>
<organism evidence="3 4">
    <name type="scientific">Deinococcus ruber</name>
    <dbReference type="NCBI Taxonomy" id="1848197"/>
    <lineage>
        <taxon>Bacteria</taxon>
        <taxon>Thermotogati</taxon>
        <taxon>Deinococcota</taxon>
        <taxon>Deinococci</taxon>
        <taxon>Deinococcales</taxon>
        <taxon>Deinococcaceae</taxon>
        <taxon>Deinococcus</taxon>
    </lineage>
</organism>
<dbReference type="InterPro" id="IPR001374">
    <property type="entry name" value="R3H_dom"/>
</dbReference>
<dbReference type="InterPro" id="IPR039247">
    <property type="entry name" value="KhpB"/>
</dbReference>
<dbReference type="InterPro" id="IPR034079">
    <property type="entry name" value="R3H_KhpB"/>
</dbReference>
<dbReference type="Pfam" id="PF01424">
    <property type="entry name" value="R3H"/>
    <property type="match status" value="1"/>
</dbReference>
<reference evidence="3" key="1">
    <citation type="journal article" date="2014" name="Int. J. Syst. Evol. Microbiol.">
        <title>Complete genome sequence of Corynebacterium casei LMG S-19264T (=DSM 44701T), isolated from a smear-ripened cheese.</title>
        <authorList>
            <consortium name="US DOE Joint Genome Institute (JGI-PGF)"/>
            <person name="Walter F."/>
            <person name="Albersmeier A."/>
            <person name="Kalinowski J."/>
            <person name="Ruckert C."/>
        </authorList>
    </citation>
    <scope>NUCLEOTIDE SEQUENCE</scope>
    <source>
        <strain evidence="3">JCM 31311</strain>
    </source>
</reference>
<feature type="region of interest" description="Disordered" evidence="1">
    <location>
        <begin position="191"/>
        <end position="228"/>
    </location>
</feature>
<dbReference type="CDD" id="cd02414">
    <property type="entry name" value="KH-II_Jag"/>
    <property type="match status" value="1"/>
</dbReference>
<reference evidence="3" key="2">
    <citation type="submission" date="2020-09" db="EMBL/GenBank/DDBJ databases">
        <authorList>
            <person name="Sun Q."/>
            <person name="Ohkuma M."/>
        </authorList>
    </citation>
    <scope>NUCLEOTIDE SEQUENCE</scope>
    <source>
        <strain evidence="3">JCM 31311</strain>
    </source>
</reference>
<name>A0A918F322_9DEIO</name>
<evidence type="ECO:0000259" key="2">
    <source>
        <dbReference type="PROSITE" id="PS51061"/>
    </source>
</evidence>
<dbReference type="AlphaFoldDB" id="A0A918F322"/>
<dbReference type="PANTHER" id="PTHR35800:SF1">
    <property type="entry name" value="RNA-BINDING PROTEIN KHPB"/>
    <property type="match status" value="1"/>
</dbReference>
<dbReference type="Gene3D" id="3.30.300.20">
    <property type="match status" value="1"/>
</dbReference>
<evidence type="ECO:0000313" key="3">
    <source>
        <dbReference type="EMBL" id="GGQ96888.1"/>
    </source>
</evidence>
<dbReference type="SMART" id="SM00393">
    <property type="entry name" value="R3H"/>
    <property type="match status" value="1"/>
</dbReference>
<proteinExistence type="predicted"/>
<protein>
    <submittedName>
        <fullName evidence="3">RNA-binding protein</fullName>
    </submittedName>
</protein>
<dbReference type="InterPro" id="IPR036867">
    <property type="entry name" value="R3H_dom_sf"/>
</dbReference>
<gene>
    <name evidence="3" type="ORF">GCM10008957_06460</name>
</gene>